<protein>
    <submittedName>
        <fullName evidence="1">Uncharacterized protein</fullName>
    </submittedName>
</protein>
<gene>
    <name evidence="1" type="ORF">NDU88_000886</name>
</gene>
<accession>A0AAV7V8S4</accession>
<organism evidence="1 2">
    <name type="scientific">Pleurodeles waltl</name>
    <name type="common">Iberian ribbed newt</name>
    <dbReference type="NCBI Taxonomy" id="8319"/>
    <lineage>
        <taxon>Eukaryota</taxon>
        <taxon>Metazoa</taxon>
        <taxon>Chordata</taxon>
        <taxon>Craniata</taxon>
        <taxon>Vertebrata</taxon>
        <taxon>Euteleostomi</taxon>
        <taxon>Amphibia</taxon>
        <taxon>Batrachia</taxon>
        <taxon>Caudata</taxon>
        <taxon>Salamandroidea</taxon>
        <taxon>Salamandridae</taxon>
        <taxon>Pleurodelinae</taxon>
        <taxon>Pleurodeles</taxon>
    </lineage>
</organism>
<proteinExistence type="predicted"/>
<keyword evidence="2" id="KW-1185">Reference proteome</keyword>
<evidence type="ECO:0000313" key="1">
    <source>
        <dbReference type="EMBL" id="KAJ1197024.1"/>
    </source>
</evidence>
<name>A0AAV7V8S4_PLEWA</name>
<evidence type="ECO:0000313" key="2">
    <source>
        <dbReference type="Proteomes" id="UP001066276"/>
    </source>
</evidence>
<dbReference type="AlphaFoldDB" id="A0AAV7V8S4"/>
<comment type="caution">
    <text evidence="1">The sequence shown here is derived from an EMBL/GenBank/DDBJ whole genome shotgun (WGS) entry which is preliminary data.</text>
</comment>
<dbReference type="EMBL" id="JANPWB010000003">
    <property type="protein sequence ID" value="KAJ1197024.1"/>
    <property type="molecule type" value="Genomic_DNA"/>
</dbReference>
<sequence>MKVSDTPDANPMFPIKCTGEFDDESECDVAYTVKDLKEGYMIDVTDEPLGAISEDTWKESLPNYGVLKLMSEYLVKGWPKERKLFGDLASFYELKNE</sequence>
<reference evidence="1" key="1">
    <citation type="journal article" date="2022" name="bioRxiv">
        <title>Sequencing and chromosome-scale assembly of the giantPleurodeles waltlgenome.</title>
        <authorList>
            <person name="Brown T."/>
            <person name="Elewa A."/>
            <person name="Iarovenko S."/>
            <person name="Subramanian E."/>
            <person name="Araus A.J."/>
            <person name="Petzold A."/>
            <person name="Susuki M."/>
            <person name="Suzuki K.-i.T."/>
            <person name="Hayashi T."/>
            <person name="Toyoda A."/>
            <person name="Oliveira C."/>
            <person name="Osipova E."/>
            <person name="Leigh N.D."/>
            <person name="Simon A."/>
            <person name="Yun M.H."/>
        </authorList>
    </citation>
    <scope>NUCLEOTIDE SEQUENCE</scope>
    <source>
        <strain evidence="1">20211129_DDA</strain>
        <tissue evidence="1">Liver</tissue>
    </source>
</reference>
<dbReference type="Proteomes" id="UP001066276">
    <property type="component" value="Chromosome 2_1"/>
</dbReference>